<reference evidence="2 3" key="1">
    <citation type="submission" date="2018-04" db="EMBL/GenBank/DDBJ databases">
        <title>Halococcoides cellulosivorans gen. nov., sp. nov., an extremely halophilic cellulose-utilizing haloarchaeon from hypersaline lakes.</title>
        <authorList>
            <person name="Sorokin D.Y."/>
            <person name="Toshchakov S.V."/>
            <person name="Samarov N.I."/>
            <person name="Korzhenkov A."/>
            <person name="Kublanov I.V."/>
        </authorList>
    </citation>
    <scope>NUCLEOTIDE SEQUENCE [LARGE SCALE GENOMIC DNA]</scope>
    <source>
        <strain evidence="2 3">HArcel1</strain>
    </source>
</reference>
<dbReference type="InterPro" id="IPR039315">
    <property type="entry name" value="CheW"/>
</dbReference>
<dbReference type="Pfam" id="PF01584">
    <property type="entry name" value="CheW"/>
    <property type="match status" value="1"/>
</dbReference>
<dbReference type="Gene3D" id="2.40.50.180">
    <property type="entry name" value="CheA-289, Domain 4"/>
    <property type="match status" value="1"/>
</dbReference>
<proteinExistence type="predicted"/>
<dbReference type="PANTHER" id="PTHR22617">
    <property type="entry name" value="CHEMOTAXIS SENSOR HISTIDINE KINASE-RELATED"/>
    <property type="match status" value="1"/>
</dbReference>
<dbReference type="SUPFAM" id="SSF50341">
    <property type="entry name" value="CheW-like"/>
    <property type="match status" value="1"/>
</dbReference>
<evidence type="ECO:0000313" key="3">
    <source>
        <dbReference type="Proteomes" id="UP000244727"/>
    </source>
</evidence>
<protein>
    <submittedName>
        <fullName evidence="2">Chemotaxis protein CheW</fullName>
    </submittedName>
</protein>
<dbReference type="Gene3D" id="2.30.30.40">
    <property type="entry name" value="SH3 Domains"/>
    <property type="match status" value="1"/>
</dbReference>
<dbReference type="InterPro" id="IPR036061">
    <property type="entry name" value="CheW-like_dom_sf"/>
</dbReference>
<dbReference type="GeneID" id="36511912"/>
<dbReference type="SMART" id="SM00260">
    <property type="entry name" value="CheW"/>
    <property type="match status" value="1"/>
</dbReference>
<feature type="domain" description="CheW-like" evidence="1">
    <location>
        <begin position="10"/>
        <end position="145"/>
    </location>
</feature>
<dbReference type="KEGG" id="harc:HARCEL1_05355"/>
<keyword evidence="3" id="KW-1185">Reference proteome</keyword>
<dbReference type="RefSeq" id="WP_108381540.1">
    <property type="nucleotide sequence ID" value="NZ_CP028858.1"/>
</dbReference>
<dbReference type="PANTHER" id="PTHR22617:SF23">
    <property type="entry name" value="CHEMOTAXIS PROTEIN CHEW"/>
    <property type="match status" value="1"/>
</dbReference>
<evidence type="ECO:0000259" key="1">
    <source>
        <dbReference type="PROSITE" id="PS50851"/>
    </source>
</evidence>
<dbReference type="InterPro" id="IPR002545">
    <property type="entry name" value="CheW-lke_dom"/>
</dbReference>
<gene>
    <name evidence="2" type="ORF">HARCEL1_05355</name>
</gene>
<dbReference type="AlphaFoldDB" id="A0A2R4X090"/>
<dbReference type="Proteomes" id="UP000244727">
    <property type="component" value="Chromosome"/>
</dbReference>
<dbReference type="PROSITE" id="PS50851">
    <property type="entry name" value="CHEW"/>
    <property type="match status" value="1"/>
</dbReference>
<dbReference type="GO" id="GO:0006935">
    <property type="term" value="P:chemotaxis"/>
    <property type="evidence" value="ECO:0007669"/>
    <property type="project" value="InterPro"/>
</dbReference>
<accession>A0A2R4X090</accession>
<organism evidence="2 3">
    <name type="scientific">Halococcoides cellulosivorans</name>
    <dbReference type="NCBI Taxonomy" id="1679096"/>
    <lineage>
        <taxon>Archaea</taxon>
        <taxon>Methanobacteriati</taxon>
        <taxon>Methanobacteriota</taxon>
        <taxon>Stenosarchaea group</taxon>
        <taxon>Halobacteria</taxon>
        <taxon>Halobacteriales</taxon>
        <taxon>Haloarculaceae</taxon>
        <taxon>Halococcoides</taxon>
    </lineage>
</organism>
<name>A0A2R4X090_9EURY</name>
<sequence>MSATIAADERVQVLEFGLGTERYCVAIEYVTEIVDVGTVTAVPNAPRYVEGVMDLRGRTTSIVDPTVLLGVDGESDPQRIVVFDPETVGEDRAVGWLVDEVYQVLDVESGDVEESPAWDDSGEISGVVKRENGFLIWVDPQSIHA</sequence>
<dbReference type="GO" id="GO:0005829">
    <property type="term" value="C:cytosol"/>
    <property type="evidence" value="ECO:0007669"/>
    <property type="project" value="TreeGrafter"/>
</dbReference>
<dbReference type="EMBL" id="CP028858">
    <property type="protein sequence ID" value="AWB27171.1"/>
    <property type="molecule type" value="Genomic_DNA"/>
</dbReference>
<dbReference type="GO" id="GO:0007165">
    <property type="term" value="P:signal transduction"/>
    <property type="evidence" value="ECO:0007669"/>
    <property type="project" value="InterPro"/>
</dbReference>
<evidence type="ECO:0000313" key="2">
    <source>
        <dbReference type="EMBL" id="AWB27171.1"/>
    </source>
</evidence>